<gene>
    <name evidence="2" type="ORF">ERS027659_01490</name>
</gene>
<organism evidence="2 3">
    <name type="scientific">Mycobacterium tuberculosis</name>
    <dbReference type="NCBI Taxonomy" id="1773"/>
    <lineage>
        <taxon>Bacteria</taxon>
        <taxon>Bacillati</taxon>
        <taxon>Actinomycetota</taxon>
        <taxon>Actinomycetes</taxon>
        <taxon>Mycobacteriales</taxon>
        <taxon>Mycobacteriaceae</taxon>
        <taxon>Mycobacterium</taxon>
        <taxon>Mycobacterium tuberculosis complex</taxon>
    </lineage>
</organism>
<sequence length="274" mass="30050">MRVAEWWWRTGDRGQVNREHTGGVAGGPAQYVLGVRHRVVVAQERGHDLRRVAQVEPTATQVAGCGQRGVEQVLRVSHTVVIAVGGVPSPSAGQELHWPHRAGVRDAIADAALDDDLVAWQGAVQRWAVDRLDRGAARVGGAAVCVHRLDAPNPGQQVPTDATARGGSGHLQLGVAVGGQCHGRNAKRTRRIHDHRWWWSRYGSYRHAEAGRRALHGDDDRTGQVYAGRGDRGHRGDNGVHRRGSPGEYRSRAADRTGEYQRGNRCHAECRRPR</sequence>
<name>A0A654ZT21_MYCTX</name>
<dbReference type="Proteomes" id="UP000050164">
    <property type="component" value="Unassembled WGS sequence"/>
</dbReference>
<evidence type="ECO:0000313" key="2">
    <source>
        <dbReference type="EMBL" id="CKR46912.1"/>
    </source>
</evidence>
<protein>
    <submittedName>
        <fullName evidence="2">Uncharacterized protein</fullName>
    </submittedName>
</protein>
<feature type="compositionally biased region" description="Basic and acidic residues" evidence="1">
    <location>
        <begin position="229"/>
        <end position="240"/>
    </location>
</feature>
<dbReference type="AlphaFoldDB" id="A0A654ZT21"/>
<accession>A0A654ZT21</accession>
<proteinExistence type="predicted"/>
<reference evidence="2 3" key="1">
    <citation type="submission" date="2015-03" db="EMBL/GenBank/DDBJ databases">
        <authorList>
            <consortium name="Pathogen Informatics"/>
        </authorList>
    </citation>
    <scope>NUCLEOTIDE SEQUENCE [LARGE SCALE GENOMIC DNA]</scope>
    <source>
        <strain evidence="2 3">Bir 185</strain>
    </source>
</reference>
<evidence type="ECO:0000256" key="1">
    <source>
        <dbReference type="SAM" id="MobiDB-lite"/>
    </source>
</evidence>
<evidence type="ECO:0000313" key="3">
    <source>
        <dbReference type="Proteomes" id="UP000050164"/>
    </source>
</evidence>
<dbReference type="EMBL" id="CNFT01000275">
    <property type="protein sequence ID" value="CKR46912.1"/>
    <property type="molecule type" value="Genomic_DNA"/>
</dbReference>
<feature type="region of interest" description="Disordered" evidence="1">
    <location>
        <begin position="216"/>
        <end position="274"/>
    </location>
</feature>
<feature type="compositionally biased region" description="Basic and acidic residues" evidence="1">
    <location>
        <begin position="249"/>
        <end position="259"/>
    </location>
</feature>